<keyword evidence="1 4" id="KW-0808">Transferase</keyword>
<evidence type="ECO:0000313" key="6">
    <source>
        <dbReference type="EMBL" id="KKS07614.1"/>
    </source>
</evidence>
<dbReference type="InterPro" id="IPR029499">
    <property type="entry name" value="PduO-typ"/>
</dbReference>
<keyword evidence="4" id="KW-0169">Cobalamin biosynthesis</keyword>
<evidence type="ECO:0000256" key="4">
    <source>
        <dbReference type="RuleBase" id="RU366026"/>
    </source>
</evidence>
<evidence type="ECO:0000313" key="7">
    <source>
        <dbReference type="Proteomes" id="UP000034544"/>
    </source>
</evidence>
<feature type="domain" description="Cobalamin adenosyltransferase-like" evidence="5">
    <location>
        <begin position="3"/>
        <end position="165"/>
    </location>
</feature>
<dbReference type="PANTHER" id="PTHR12213">
    <property type="entry name" value="CORRINOID ADENOSYLTRANSFERASE"/>
    <property type="match status" value="1"/>
</dbReference>
<protein>
    <recommendedName>
        <fullName evidence="4">Corrinoid adenosyltransferase</fullName>
        <ecNumber evidence="4">2.5.1.17</ecNumber>
    </recommendedName>
    <alternativeName>
        <fullName evidence="4">Cob(II)alamin adenosyltransferase</fullName>
    </alternativeName>
    <alternativeName>
        <fullName evidence="4">Cob(II)yrinic acid a,c-diamide adenosyltransferase</fullName>
    </alternativeName>
    <alternativeName>
        <fullName evidence="4">Cobinamide/cobalamin adenosyltransferase</fullName>
    </alternativeName>
</protein>
<dbReference type="InterPro" id="IPR036451">
    <property type="entry name" value="CblAdoTrfase-like_sf"/>
</dbReference>
<dbReference type="GO" id="GO:0008817">
    <property type="term" value="F:corrinoid adenosyltransferase activity"/>
    <property type="evidence" value="ECO:0007669"/>
    <property type="project" value="UniProtKB-UniRule"/>
</dbReference>
<comment type="similarity">
    <text evidence="4">Belongs to the Cob(I)alamin adenosyltransferase family.</text>
</comment>
<dbReference type="SUPFAM" id="SSF89028">
    <property type="entry name" value="Cobalamin adenosyltransferase-like"/>
    <property type="match status" value="1"/>
</dbReference>
<proteinExistence type="inferred from homology"/>
<dbReference type="GO" id="GO:0005524">
    <property type="term" value="F:ATP binding"/>
    <property type="evidence" value="ECO:0007669"/>
    <property type="project" value="UniProtKB-UniRule"/>
</dbReference>
<evidence type="ECO:0000256" key="3">
    <source>
        <dbReference type="ARBA" id="ARBA00022840"/>
    </source>
</evidence>
<gene>
    <name evidence="6" type="ORF">UU59_C0004G0004</name>
</gene>
<accession>A0A0G0W3Q3</accession>
<dbReference type="PANTHER" id="PTHR12213:SF0">
    <property type="entry name" value="CORRINOID ADENOSYLTRANSFERASE MMAB"/>
    <property type="match status" value="1"/>
</dbReference>
<dbReference type="GO" id="GO:0009236">
    <property type="term" value="P:cobalamin biosynthetic process"/>
    <property type="evidence" value="ECO:0007669"/>
    <property type="project" value="UniProtKB-UniRule"/>
</dbReference>
<dbReference type="InterPro" id="IPR016030">
    <property type="entry name" value="CblAdoTrfase-like"/>
</dbReference>
<comment type="caution">
    <text evidence="6">The sequence shown here is derived from an EMBL/GenBank/DDBJ whole genome shotgun (WGS) entry which is preliminary data.</text>
</comment>
<dbReference type="EC" id="2.5.1.17" evidence="4"/>
<keyword evidence="2 4" id="KW-0547">Nucleotide-binding</keyword>
<comment type="catalytic activity">
    <reaction evidence="4">
        <text>2 cob(II)yrinate a,c diamide + reduced [electron-transfer flavoprotein] + 2 ATP = 2 adenosylcob(III)yrinate a,c-diamide + 2 triphosphate + oxidized [electron-transfer flavoprotein] + 3 H(+)</text>
        <dbReference type="Rhea" id="RHEA:11528"/>
        <dbReference type="Rhea" id="RHEA-COMP:10685"/>
        <dbReference type="Rhea" id="RHEA-COMP:10686"/>
        <dbReference type="ChEBI" id="CHEBI:15378"/>
        <dbReference type="ChEBI" id="CHEBI:18036"/>
        <dbReference type="ChEBI" id="CHEBI:30616"/>
        <dbReference type="ChEBI" id="CHEBI:57692"/>
        <dbReference type="ChEBI" id="CHEBI:58307"/>
        <dbReference type="ChEBI" id="CHEBI:58503"/>
        <dbReference type="ChEBI" id="CHEBI:58537"/>
        <dbReference type="EC" id="2.5.1.17"/>
    </reaction>
</comment>
<comment type="pathway">
    <text evidence="4">Cofactor biosynthesis; adenosylcobalamin biosynthesis; adenosylcobalamin from cob(II)yrinate a,c-diamide: step 2/7.</text>
</comment>
<dbReference type="Pfam" id="PF01923">
    <property type="entry name" value="Cob_adeno_trans"/>
    <property type="match status" value="1"/>
</dbReference>
<evidence type="ECO:0000259" key="5">
    <source>
        <dbReference type="Pfam" id="PF01923"/>
    </source>
</evidence>
<evidence type="ECO:0000256" key="1">
    <source>
        <dbReference type="ARBA" id="ARBA00022679"/>
    </source>
</evidence>
<dbReference type="UniPathway" id="UPA00148">
    <property type="reaction ID" value="UER00233"/>
</dbReference>
<dbReference type="NCBIfam" id="TIGR00636">
    <property type="entry name" value="PduO_Nterm"/>
    <property type="match status" value="1"/>
</dbReference>
<keyword evidence="3 4" id="KW-0067">ATP-binding</keyword>
<name>A0A0G0W3Q3_UNCKA</name>
<organism evidence="6 7">
    <name type="scientific">candidate division WWE3 bacterium GW2011_GWE1_41_27</name>
    <dbReference type="NCBI Taxonomy" id="1619131"/>
    <lineage>
        <taxon>Bacteria</taxon>
        <taxon>Katanobacteria</taxon>
    </lineage>
</organism>
<dbReference type="Proteomes" id="UP000034544">
    <property type="component" value="Unassembled WGS sequence"/>
</dbReference>
<reference evidence="6 7" key="1">
    <citation type="journal article" date="2015" name="Nature">
        <title>rRNA introns, odd ribosomes, and small enigmatic genomes across a large radiation of phyla.</title>
        <authorList>
            <person name="Brown C.T."/>
            <person name="Hug L.A."/>
            <person name="Thomas B.C."/>
            <person name="Sharon I."/>
            <person name="Castelle C.J."/>
            <person name="Singh A."/>
            <person name="Wilkins M.J."/>
            <person name="Williams K.H."/>
            <person name="Banfield J.F."/>
        </authorList>
    </citation>
    <scope>NUCLEOTIDE SEQUENCE [LARGE SCALE GENOMIC DNA]</scope>
</reference>
<dbReference type="EMBL" id="LCBF01000004">
    <property type="protein sequence ID" value="KKS07614.1"/>
    <property type="molecule type" value="Genomic_DNA"/>
</dbReference>
<dbReference type="Gene3D" id="1.20.1200.10">
    <property type="entry name" value="Cobalamin adenosyltransferase-like"/>
    <property type="match status" value="1"/>
</dbReference>
<dbReference type="PATRIC" id="fig|1619131.3.peg.107"/>
<comment type="catalytic activity">
    <reaction evidence="4">
        <text>2 cob(II)alamin + reduced [electron-transfer flavoprotein] + 2 ATP = 2 adenosylcob(III)alamin + 2 triphosphate + oxidized [electron-transfer flavoprotein] + 3 H(+)</text>
        <dbReference type="Rhea" id="RHEA:28671"/>
        <dbReference type="Rhea" id="RHEA-COMP:10685"/>
        <dbReference type="Rhea" id="RHEA-COMP:10686"/>
        <dbReference type="ChEBI" id="CHEBI:15378"/>
        <dbReference type="ChEBI" id="CHEBI:16304"/>
        <dbReference type="ChEBI" id="CHEBI:18036"/>
        <dbReference type="ChEBI" id="CHEBI:18408"/>
        <dbReference type="ChEBI" id="CHEBI:30616"/>
        <dbReference type="ChEBI" id="CHEBI:57692"/>
        <dbReference type="ChEBI" id="CHEBI:58307"/>
        <dbReference type="EC" id="2.5.1.17"/>
    </reaction>
</comment>
<sequence>MKLYTKEGDAGTSALLGSTKRMPKSRPVFEILGVTDEVNATLGCALASLKKPSETALLVSIQEDIFLIGAYIAGLKFSSADKAVWSKRVTDLEDRIDAYSAKLPLLKAFILPGGSEASSHIHLARVKVRTLERNLVSYSGKKSLKFLLPYINRLSDLLFVLARYVNMELGKKEKIWSKK</sequence>
<evidence type="ECO:0000256" key="2">
    <source>
        <dbReference type="ARBA" id="ARBA00022741"/>
    </source>
</evidence>
<dbReference type="AlphaFoldDB" id="A0A0G0W3Q3"/>